<protein>
    <submittedName>
        <fullName evidence="4">Fimbrial subunit-like protein</fullName>
    </submittedName>
</protein>
<dbReference type="Gene3D" id="2.60.40.740">
    <property type="match status" value="1"/>
</dbReference>
<feature type="chain" id="PRO_5013211346" evidence="2">
    <location>
        <begin position="30"/>
        <end position="517"/>
    </location>
</feature>
<evidence type="ECO:0000256" key="2">
    <source>
        <dbReference type="SAM" id="SignalP"/>
    </source>
</evidence>
<accession>A0A223AAY6</accession>
<organism evidence="4">
    <name type="scientific">Bifidobacterium pseudolongum</name>
    <dbReference type="NCBI Taxonomy" id="1694"/>
    <lineage>
        <taxon>Bacteria</taxon>
        <taxon>Bacillati</taxon>
        <taxon>Actinomycetota</taxon>
        <taxon>Actinomycetes</taxon>
        <taxon>Bifidobacteriales</taxon>
        <taxon>Bifidobacteriaceae</taxon>
        <taxon>Bifidobacterium</taxon>
    </lineage>
</organism>
<dbReference type="SUPFAM" id="SSF117074">
    <property type="entry name" value="Hypothetical protein PA1324"/>
    <property type="match status" value="1"/>
</dbReference>
<evidence type="ECO:0000256" key="1">
    <source>
        <dbReference type="SAM" id="Phobius"/>
    </source>
</evidence>
<dbReference type="InterPro" id="IPR041033">
    <property type="entry name" value="SpaA_PFL_dom_1"/>
</dbReference>
<keyword evidence="1" id="KW-0472">Membrane</keyword>
<sequence length="517" mass="53187">MNLKRVFAGVAAAATMLGGLALGATTANAETIEIASTGTITVNNAQTGHTYTPYLFATFSNAQTVNGKTYVDIDTVPAMVETVRNAADAANGAAPIPTEYINNPAAYVATFDAQQLRRFADELTKSLTGGSGHTPTTDGENMPISNLDTGWYAITDTFADATVEGATAIVATPVNSTNTLVVNPKGDGQGSILVTGSYNAKSADAMAPTNVTKNVNDTDIHDGQLITYTVTATIPAAAAGYEFYGFQFADTADQGLAVHTNSVKVVNGAGTTVPTDAVTLANNKLTVKIQNAKQYAGQTLTMTYTATPTFGTVSNTLTNTVQADAFLSLGAFNTGATPDASSAQATATVKTHDVTFTKVGVNGDATLAGAEFAIKNADGEYGTYANNTWTWATATTAPRAATSDENGEVSFPNIAEGTYTVEEIKAPAGYAQNLLPSFRIKVTDDGVTLVNAVNTNVLGLASTGTNGIQVKNVKSVTQLPLTGAAGITMLVVVALLLGGAGALIAVRSRSLKRQLNA</sequence>
<feature type="domain" description="SpaA-like prealbumin fold" evidence="3">
    <location>
        <begin position="353"/>
        <end position="454"/>
    </location>
</feature>
<dbReference type="GO" id="GO:0005975">
    <property type="term" value="P:carbohydrate metabolic process"/>
    <property type="evidence" value="ECO:0007669"/>
    <property type="project" value="UniProtKB-ARBA"/>
</dbReference>
<gene>
    <name evidence="4" type="ORF">1370_1481</name>
</gene>
<name>A0A223AAY6_9BIFI</name>
<dbReference type="InterPro" id="IPR026466">
    <property type="entry name" value="Fim_isopep_form_D2_dom"/>
</dbReference>
<feature type="signal peptide" evidence="2">
    <location>
        <begin position="1"/>
        <end position="29"/>
    </location>
</feature>
<dbReference type="EMBL" id="MF043317">
    <property type="protein sequence ID" value="ASS31123.1"/>
    <property type="molecule type" value="Genomic_DNA"/>
</dbReference>
<dbReference type="AlphaFoldDB" id="A0A223AAY6"/>
<dbReference type="NCBIfam" id="TIGR04226">
    <property type="entry name" value="RrgB_K2N_iso_D2"/>
    <property type="match status" value="1"/>
</dbReference>
<dbReference type="Gene3D" id="2.60.40.10">
    <property type="entry name" value="Immunoglobulins"/>
    <property type="match status" value="1"/>
</dbReference>
<proteinExistence type="predicted"/>
<keyword evidence="1" id="KW-0812">Transmembrane</keyword>
<reference evidence="4" key="1">
    <citation type="submission" date="2017-05" db="EMBL/GenBank/DDBJ databases">
        <title>The fimbriome of the genus Bifidobacterium.</title>
        <authorList>
            <person name="Lugli G.A."/>
            <person name="Milani C."/>
            <person name="Mancino W."/>
        </authorList>
    </citation>
    <scope>NUCLEOTIDE SEQUENCE</scope>
    <source>
        <strain evidence="4">1370</strain>
    </source>
</reference>
<evidence type="ECO:0000259" key="3">
    <source>
        <dbReference type="Pfam" id="PF17802"/>
    </source>
</evidence>
<dbReference type="InterPro" id="IPR048052">
    <property type="entry name" value="FM1-like"/>
</dbReference>
<keyword evidence="2" id="KW-0732">Signal</keyword>
<keyword evidence="1" id="KW-1133">Transmembrane helix</keyword>
<dbReference type="NCBIfam" id="NF033902">
    <property type="entry name" value="iso_D2_wall_anc"/>
    <property type="match status" value="1"/>
</dbReference>
<dbReference type="InterPro" id="IPR013783">
    <property type="entry name" value="Ig-like_fold"/>
</dbReference>
<dbReference type="Pfam" id="PF17802">
    <property type="entry name" value="SpaA"/>
    <property type="match status" value="1"/>
</dbReference>
<evidence type="ECO:0000313" key="4">
    <source>
        <dbReference type="EMBL" id="ASS31123.1"/>
    </source>
</evidence>
<feature type="transmembrane region" description="Helical" evidence="1">
    <location>
        <begin position="481"/>
        <end position="506"/>
    </location>
</feature>